<feature type="coiled-coil region" evidence="1">
    <location>
        <begin position="122"/>
        <end position="179"/>
    </location>
</feature>
<dbReference type="AlphaFoldDB" id="A0A6P4I7N9"/>
<dbReference type="GeneID" id="108076031"/>
<evidence type="ECO:0008006" key="4">
    <source>
        <dbReference type="Google" id="ProtNLM"/>
    </source>
</evidence>
<name>A0A6P4I7N9_DROKI</name>
<dbReference type="InterPro" id="IPR031883">
    <property type="entry name" value="DUF4763"/>
</dbReference>
<sequence>MDQDTGFDALHPRDYLMDRESDLLADLPDFHKMKLADVDVIERSAAKCQPRVPTEVKVYKWKDPNAEKETDPCGEESEELEIHNLIEEGASTNEEAPEIRIIMGLDQLLKRIEIMQCDIRLRQQLEGTIESQTEDQATMQQEQADMDKCHGFPRHLAEIRQLQRAQNQLQCQVTELLCRYANLRTQKRSLAHQWNLVLQKTAKIREFSREYQRWMQDTSQEISLCRKRSREIQSRKLTKHRANEVTETNIWSSFRYSQRYLLRKLVTRHMKDLRDEIQDLRRYSEELTTEIDKRVVWITKKATKLGRLSRISDEPLANDVSIDMIPSLIKLGSKHKGRRTSKKTQS</sequence>
<evidence type="ECO:0000313" key="2">
    <source>
        <dbReference type="Proteomes" id="UP001652661"/>
    </source>
</evidence>
<evidence type="ECO:0000256" key="1">
    <source>
        <dbReference type="SAM" id="Coils"/>
    </source>
</evidence>
<dbReference type="OrthoDB" id="7858329at2759"/>
<reference evidence="3" key="1">
    <citation type="submission" date="2025-08" db="UniProtKB">
        <authorList>
            <consortium name="RefSeq"/>
        </authorList>
    </citation>
    <scope>IDENTIFICATION</scope>
    <source>
        <strain evidence="3">14028-0561.14</strain>
        <tissue evidence="3">Whole fly</tissue>
    </source>
</reference>
<dbReference type="Pfam" id="PF15960">
    <property type="entry name" value="DUF4763"/>
    <property type="match status" value="1"/>
</dbReference>
<keyword evidence="1" id="KW-0175">Coiled coil</keyword>
<organism evidence="2 3">
    <name type="scientific">Drosophila kikkawai</name>
    <name type="common">Fruit fly</name>
    <dbReference type="NCBI Taxonomy" id="30033"/>
    <lineage>
        <taxon>Eukaryota</taxon>
        <taxon>Metazoa</taxon>
        <taxon>Ecdysozoa</taxon>
        <taxon>Arthropoda</taxon>
        <taxon>Hexapoda</taxon>
        <taxon>Insecta</taxon>
        <taxon>Pterygota</taxon>
        <taxon>Neoptera</taxon>
        <taxon>Endopterygota</taxon>
        <taxon>Diptera</taxon>
        <taxon>Brachycera</taxon>
        <taxon>Muscomorpha</taxon>
        <taxon>Ephydroidea</taxon>
        <taxon>Drosophilidae</taxon>
        <taxon>Drosophila</taxon>
        <taxon>Sophophora</taxon>
    </lineage>
</organism>
<evidence type="ECO:0000313" key="3">
    <source>
        <dbReference type="RefSeq" id="XP_017024180.1"/>
    </source>
</evidence>
<gene>
    <name evidence="3" type="primary">LOC108076031</name>
</gene>
<dbReference type="RefSeq" id="XP_017024180.1">
    <property type="nucleotide sequence ID" value="XM_017168691.3"/>
</dbReference>
<accession>A0A6P4I7N9</accession>
<proteinExistence type="predicted"/>
<dbReference type="Proteomes" id="UP001652661">
    <property type="component" value="Chromosome X"/>
</dbReference>
<protein>
    <recommendedName>
        <fullName evidence="4">Protein of centriole 5</fullName>
    </recommendedName>
</protein>
<dbReference type="OMA" id="CIQRAQH"/>
<keyword evidence="2" id="KW-1185">Reference proteome</keyword>